<comment type="caution">
    <text evidence="1">The sequence shown here is derived from an EMBL/GenBank/DDBJ whole genome shotgun (WGS) entry which is preliminary data.</text>
</comment>
<sequence length="84" mass="9136">MIQRPPLARHLLEDSEDALRTVSGLLDDASPTFGSGASSLDLHMALGLLDRIYELESAPDADRFGRALRSEFGTVGDSPERRVP</sequence>
<proteinExistence type="predicted"/>
<dbReference type="Proteomes" id="UP001484239">
    <property type="component" value="Unassembled WGS sequence"/>
</dbReference>
<evidence type="ECO:0000313" key="2">
    <source>
        <dbReference type="Proteomes" id="UP001484239"/>
    </source>
</evidence>
<protein>
    <submittedName>
        <fullName evidence="1">Uncharacterized protein</fullName>
    </submittedName>
</protein>
<reference evidence="1 2" key="1">
    <citation type="submission" date="2024-02" db="EMBL/GenBank/DDBJ databases">
        <title>A novel Gemmatimonadota bacterium.</title>
        <authorList>
            <person name="Du Z.-J."/>
            <person name="Ye Y.-Q."/>
        </authorList>
    </citation>
    <scope>NUCLEOTIDE SEQUENCE [LARGE SCALE GENOMIC DNA]</scope>
    <source>
        <strain evidence="1 2">DH-20</strain>
    </source>
</reference>
<dbReference type="EMBL" id="JBBHLI010000012">
    <property type="protein sequence ID" value="MEK9502538.1"/>
    <property type="molecule type" value="Genomic_DNA"/>
</dbReference>
<gene>
    <name evidence="1" type="ORF">WI372_16210</name>
</gene>
<keyword evidence="2" id="KW-1185">Reference proteome</keyword>
<organism evidence="1 2">
    <name type="scientific">Gaopeijia maritima</name>
    <dbReference type="NCBI Taxonomy" id="3119007"/>
    <lineage>
        <taxon>Bacteria</taxon>
        <taxon>Pseudomonadati</taxon>
        <taxon>Gemmatimonadota</taxon>
        <taxon>Longimicrobiia</taxon>
        <taxon>Gaopeijiales</taxon>
        <taxon>Gaopeijiaceae</taxon>
        <taxon>Gaopeijia</taxon>
    </lineage>
</organism>
<name>A0ABU9EEN8_9BACT</name>
<evidence type="ECO:0000313" key="1">
    <source>
        <dbReference type="EMBL" id="MEK9502538.1"/>
    </source>
</evidence>
<accession>A0ABU9EEN8</accession>
<dbReference type="RefSeq" id="WP_405280537.1">
    <property type="nucleotide sequence ID" value="NZ_CP144380.1"/>
</dbReference>